<name>A0A7S2HD48_9STRA</name>
<feature type="signal peptide" evidence="1">
    <location>
        <begin position="1"/>
        <end position="16"/>
    </location>
</feature>
<dbReference type="EMBL" id="HBGV01007953">
    <property type="protein sequence ID" value="CAD9487346.1"/>
    <property type="molecule type" value="Transcribed_RNA"/>
</dbReference>
<feature type="chain" id="PRO_5031505155" evidence="1">
    <location>
        <begin position="17"/>
        <end position="180"/>
    </location>
</feature>
<proteinExistence type="predicted"/>
<organism evidence="2">
    <name type="scientific">Helicotheca tamesis</name>
    <dbReference type="NCBI Taxonomy" id="374047"/>
    <lineage>
        <taxon>Eukaryota</taxon>
        <taxon>Sar</taxon>
        <taxon>Stramenopiles</taxon>
        <taxon>Ochrophyta</taxon>
        <taxon>Bacillariophyta</taxon>
        <taxon>Mediophyceae</taxon>
        <taxon>Lithodesmiophycidae</taxon>
        <taxon>Lithodesmiales</taxon>
        <taxon>Lithodesmiaceae</taxon>
        <taxon>Helicotheca</taxon>
    </lineage>
</organism>
<evidence type="ECO:0000256" key="1">
    <source>
        <dbReference type="SAM" id="SignalP"/>
    </source>
</evidence>
<accession>A0A7S2HD48</accession>
<protein>
    <submittedName>
        <fullName evidence="2">Uncharacterized protein</fullName>
    </submittedName>
</protein>
<dbReference type="AlphaFoldDB" id="A0A7S2HD48"/>
<keyword evidence="1" id="KW-0732">Signal</keyword>
<sequence length="180" mass="20171">MLLKTFLFAIFSNAAAFTSPPSFGVKKPLSKALSVSDVQHTFESLVGKEFQLEEKEDRDSERTEIWLNEDRTVTIGKTDGPPCKSFSGNWHILETATEADKPFRLRLDRTYEAGRHTGEHDIGQFDYNVRREFWGNIGRVGESVSVSGIMHGLDESARIDCELGYFALIDAASEGVEGYK</sequence>
<evidence type="ECO:0000313" key="2">
    <source>
        <dbReference type="EMBL" id="CAD9487346.1"/>
    </source>
</evidence>
<reference evidence="2" key="1">
    <citation type="submission" date="2021-01" db="EMBL/GenBank/DDBJ databases">
        <authorList>
            <person name="Corre E."/>
            <person name="Pelletier E."/>
            <person name="Niang G."/>
            <person name="Scheremetjew M."/>
            <person name="Finn R."/>
            <person name="Kale V."/>
            <person name="Holt S."/>
            <person name="Cochrane G."/>
            <person name="Meng A."/>
            <person name="Brown T."/>
            <person name="Cohen L."/>
        </authorList>
    </citation>
    <scope>NUCLEOTIDE SEQUENCE</scope>
    <source>
        <strain evidence="2">CCMP826</strain>
    </source>
</reference>
<gene>
    <name evidence="2" type="ORF">HTAM1171_LOCUS4878</name>
</gene>